<keyword evidence="4" id="KW-1185">Reference proteome</keyword>
<dbReference type="GeneID" id="64627726"/>
<dbReference type="SUPFAM" id="SSF56112">
    <property type="entry name" value="Protein kinase-like (PK-like)"/>
    <property type="match status" value="1"/>
</dbReference>
<evidence type="ECO:0000256" key="1">
    <source>
        <dbReference type="SAM" id="MobiDB-lite"/>
    </source>
</evidence>
<protein>
    <recommendedName>
        <fullName evidence="2">Fungal-type protein kinase domain-containing protein</fullName>
    </recommendedName>
</protein>
<dbReference type="RefSeq" id="XP_041186076.1">
    <property type="nucleotide sequence ID" value="XM_041333709.1"/>
</dbReference>
<comment type="caution">
    <text evidence="3">The sequence shown here is derived from an EMBL/GenBank/DDBJ whole genome shotgun (WGS) entry which is preliminary data.</text>
</comment>
<dbReference type="AlphaFoldDB" id="A0A9P7DRN3"/>
<dbReference type="Pfam" id="PF17667">
    <property type="entry name" value="Pkinase_fungal"/>
    <property type="match status" value="1"/>
</dbReference>
<dbReference type="OrthoDB" id="2682511at2759"/>
<organism evidence="3 4">
    <name type="scientific">Suillus subaureus</name>
    <dbReference type="NCBI Taxonomy" id="48587"/>
    <lineage>
        <taxon>Eukaryota</taxon>
        <taxon>Fungi</taxon>
        <taxon>Dikarya</taxon>
        <taxon>Basidiomycota</taxon>
        <taxon>Agaricomycotina</taxon>
        <taxon>Agaricomycetes</taxon>
        <taxon>Agaricomycetidae</taxon>
        <taxon>Boletales</taxon>
        <taxon>Suillineae</taxon>
        <taxon>Suillaceae</taxon>
        <taxon>Suillus</taxon>
    </lineage>
</organism>
<proteinExistence type="predicted"/>
<accession>A0A9P7DRN3</accession>
<dbReference type="Proteomes" id="UP000807769">
    <property type="component" value="Unassembled WGS sequence"/>
</dbReference>
<sequence length="437" mass="49030">MDIHVYCPIKNIPMQHSSSADPAASTSKSLAKLLVSKSLSSDDHLESVVSDSEECSRDNIYTIKKILFVSQGLIGHGTICYLASWNEEDYIVKDHWVLGKQDDIILNKIEILKLMHGVPGVLELVDYWLITTSEGEVNNTQSYHKRECQSMQGTSCTHVRLILKLCACPLHIFQMLKELARVLRDIVIIQKMVVEECKILHRDCNLNNAMILGNLDISKGFLIDWEFAVHITADNKYTIGGTGTVPIMSCRLLSQVSLLQQQAKAEAENKKLSKTHKSKLKKTPAPKTSLDSLALPVSHVTQVHQEHMSNSLLNHWTSLDLASCAAFKIAFFMNPLDEEHLLNKFHLYFKPLISLAKDWCAVLKDNMVHPVTFDTILHILNTHLNQLPDDEELQSTMAMLKKSATVLNSTSNLKCAASISLQPVGQGTLKWKKLDDI</sequence>
<evidence type="ECO:0000313" key="4">
    <source>
        <dbReference type="Proteomes" id="UP000807769"/>
    </source>
</evidence>
<feature type="region of interest" description="Disordered" evidence="1">
    <location>
        <begin position="268"/>
        <end position="287"/>
    </location>
</feature>
<dbReference type="EMBL" id="JABBWG010000093">
    <property type="protein sequence ID" value="KAG1801288.1"/>
    <property type="molecule type" value="Genomic_DNA"/>
</dbReference>
<reference evidence="3" key="1">
    <citation type="journal article" date="2020" name="New Phytol.">
        <title>Comparative genomics reveals dynamic genome evolution in host specialist ectomycorrhizal fungi.</title>
        <authorList>
            <person name="Lofgren L.A."/>
            <person name="Nguyen N.H."/>
            <person name="Vilgalys R."/>
            <person name="Ruytinx J."/>
            <person name="Liao H.L."/>
            <person name="Branco S."/>
            <person name="Kuo A."/>
            <person name="LaButti K."/>
            <person name="Lipzen A."/>
            <person name="Andreopoulos W."/>
            <person name="Pangilinan J."/>
            <person name="Riley R."/>
            <person name="Hundley H."/>
            <person name="Na H."/>
            <person name="Barry K."/>
            <person name="Grigoriev I.V."/>
            <person name="Stajich J.E."/>
            <person name="Kennedy P.G."/>
        </authorList>
    </citation>
    <scope>NUCLEOTIDE SEQUENCE</scope>
    <source>
        <strain evidence="3">MN1</strain>
    </source>
</reference>
<name>A0A9P7DRN3_9AGAM</name>
<evidence type="ECO:0000259" key="2">
    <source>
        <dbReference type="Pfam" id="PF17667"/>
    </source>
</evidence>
<feature type="compositionally biased region" description="Basic residues" evidence="1">
    <location>
        <begin position="272"/>
        <end position="284"/>
    </location>
</feature>
<dbReference type="InterPro" id="IPR011009">
    <property type="entry name" value="Kinase-like_dom_sf"/>
</dbReference>
<gene>
    <name evidence="3" type="ORF">BJ212DRAFT_1305039</name>
</gene>
<feature type="domain" description="Fungal-type protein kinase" evidence="2">
    <location>
        <begin position="52"/>
        <end position="255"/>
    </location>
</feature>
<evidence type="ECO:0000313" key="3">
    <source>
        <dbReference type="EMBL" id="KAG1801288.1"/>
    </source>
</evidence>
<dbReference type="InterPro" id="IPR040976">
    <property type="entry name" value="Pkinase_fungal"/>
</dbReference>